<feature type="transmembrane region" description="Helical" evidence="2">
    <location>
        <begin position="90"/>
        <end position="113"/>
    </location>
</feature>
<keyword evidence="2" id="KW-0812">Transmembrane</keyword>
<sequence length="410" mass="45426">MANGSRGHKHKHKGKAQGMAASNSAIPTPPQGDPVPPSSETESPGEMPVPLAVVQLIIHLVMMMFTMAAFAQMMAVLVPCQYPGLACSTACYHFGCGCSLLGPALVLFVLFAWSLRHGPRGLSFFSQFAVWSFLWGLRDVLFSNAWAMRSREAQVRPLGQASMASLGAGDGSSSPGEYVWLYVAWLLLVCASGMAYLRVFLESMTWSGVYRALRSLLMYTSILWAATVIVRCTCGHSSEPGPGSTYSAEAGPSSPLPPSSVFPWRTIRLWIGNACSMAAGIITSFHIGRLIRLFFPRRIQRLFNQESFLRSVWLLVCAVAGPIWWILNESVPGLRDLLEILTPIITNWLNRGWPRRFWLAIIRQHDALPHHDFIILQITMFMCLAVGIIALIGVFSSLNTLYWELSRLYD</sequence>
<keyword evidence="4" id="KW-1185">Reference proteome</keyword>
<evidence type="ECO:0000256" key="1">
    <source>
        <dbReference type="SAM" id="MobiDB-lite"/>
    </source>
</evidence>
<accession>S8BAQ0</accession>
<feature type="compositionally biased region" description="Pro residues" evidence="1">
    <location>
        <begin position="27"/>
        <end position="37"/>
    </location>
</feature>
<proteinExistence type="predicted"/>
<evidence type="ECO:0000256" key="2">
    <source>
        <dbReference type="SAM" id="Phobius"/>
    </source>
</evidence>
<reference evidence="3 4" key="1">
    <citation type="journal article" date="2013" name="PLoS ONE">
        <title>Genomic and secretomic analyses reveal unique features of the lignocellulolytic enzyme system of Penicillium decumbens.</title>
        <authorList>
            <person name="Liu G."/>
            <person name="Zhang L."/>
            <person name="Wei X."/>
            <person name="Zou G."/>
            <person name="Qin Y."/>
            <person name="Ma L."/>
            <person name="Li J."/>
            <person name="Zheng H."/>
            <person name="Wang S."/>
            <person name="Wang C."/>
            <person name="Xun L."/>
            <person name="Zhao G.-P."/>
            <person name="Zhou Z."/>
            <person name="Qu Y."/>
        </authorList>
    </citation>
    <scope>NUCLEOTIDE SEQUENCE [LARGE SCALE GENOMIC DNA]</scope>
    <source>
        <strain evidence="4">114-2 / CGMCC 5302</strain>
    </source>
</reference>
<feature type="transmembrane region" description="Helical" evidence="2">
    <location>
        <begin position="56"/>
        <end position="78"/>
    </location>
</feature>
<gene>
    <name evidence="3" type="ORF">PDE_06830</name>
</gene>
<name>S8BAQ0_PENO1</name>
<feature type="compositionally biased region" description="Basic residues" evidence="1">
    <location>
        <begin position="1"/>
        <end position="15"/>
    </location>
</feature>
<evidence type="ECO:0000313" key="3">
    <source>
        <dbReference type="EMBL" id="EPS31872.1"/>
    </source>
</evidence>
<feature type="transmembrane region" description="Helical" evidence="2">
    <location>
        <begin position="374"/>
        <end position="398"/>
    </location>
</feature>
<feature type="transmembrane region" description="Helical" evidence="2">
    <location>
        <begin position="308"/>
        <end position="327"/>
    </location>
</feature>
<protein>
    <submittedName>
        <fullName evidence="3">Uncharacterized protein</fullName>
    </submittedName>
</protein>
<feature type="transmembrane region" description="Helical" evidence="2">
    <location>
        <begin position="179"/>
        <end position="200"/>
    </location>
</feature>
<keyword evidence="2" id="KW-0472">Membrane</keyword>
<feature type="transmembrane region" description="Helical" evidence="2">
    <location>
        <begin position="267"/>
        <end position="287"/>
    </location>
</feature>
<keyword evidence="2" id="KW-1133">Transmembrane helix</keyword>
<dbReference type="AlphaFoldDB" id="S8BAQ0"/>
<feature type="transmembrane region" description="Helical" evidence="2">
    <location>
        <begin position="212"/>
        <end position="230"/>
    </location>
</feature>
<dbReference type="HOGENOM" id="CLU_671031_0_0_1"/>
<evidence type="ECO:0000313" key="4">
    <source>
        <dbReference type="Proteomes" id="UP000019376"/>
    </source>
</evidence>
<dbReference type="Proteomes" id="UP000019376">
    <property type="component" value="Unassembled WGS sequence"/>
</dbReference>
<organism evidence="3 4">
    <name type="scientific">Penicillium oxalicum (strain 114-2 / CGMCC 5302)</name>
    <name type="common">Penicillium decumbens</name>
    <dbReference type="NCBI Taxonomy" id="933388"/>
    <lineage>
        <taxon>Eukaryota</taxon>
        <taxon>Fungi</taxon>
        <taxon>Dikarya</taxon>
        <taxon>Ascomycota</taxon>
        <taxon>Pezizomycotina</taxon>
        <taxon>Eurotiomycetes</taxon>
        <taxon>Eurotiomycetidae</taxon>
        <taxon>Eurotiales</taxon>
        <taxon>Aspergillaceae</taxon>
        <taxon>Penicillium</taxon>
    </lineage>
</organism>
<feature type="region of interest" description="Disordered" evidence="1">
    <location>
        <begin position="1"/>
        <end position="46"/>
    </location>
</feature>
<dbReference type="EMBL" id="KB644414">
    <property type="protein sequence ID" value="EPS31872.1"/>
    <property type="molecule type" value="Genomic_DNA"/>
</dbReference>